<dbReference type="Gene3D" id="3.30.1310.10">
    <property type="entry name" value="Nucleoid-associated protein YbaB-like domain"/>
    <property type="match status" value="1"/>
</dbReference>
<gene>
    <name evidence="1" type="ORF">A2482_05445</name>
</gene>
<dbReference type="InterPro" id="IPR036894">
    <property type="entry name" value="YbaB-like_sf"/>
</dbReference>
<name>A0A1F5TH95_9BACT</name>
<dbReference type="Proteomes" id="UP000178656">
    <property type="component" value="Unassembled WGS sequence"/>
</dbReference>
<dbReference type="SUPFAM" id="SSF82607">
    <property type="entry name" value="YbaB-like"/>
    <property type="match status" value="1"/>
</dbReference>
<dbReference type="AlphaFoldDB" id="A0A1F5TH95"/>
<accession>A0A1F5TH95</accession>
<sequence>MFDKLKMLQQAHALQSKMQAMNFLHEEKGIKIAINGKQDVQSIEITDANLLQDKESLERSLCSAVNGAISKSQREAALSMSSELGGLF</sequence>
<dbReference type="Pfam" id="PF02575">
    <property type="entry name" value="YbaB_DNA_bd"/>
    <property type="match status" value="1"/>
</dbReference>
<dbReference type="InterPro" id="IPR004401">
    <property type="entry name" value="YbaB/EbfC"/>
</dbReference>
<comment type="caution">
    <text evidence="1">The sequence shown here is derived from an EMBL/GenBank/DDBJ whole genome shotgun (WGS) entry which is preliminary data.</text>
</comment>
<evidence type="ECO:0000313" key="2">
    <source>
        <dbReference type="Proteomes" id="UP000178656"/>
    </source>
</evidence>
<evidence type="ECO:0008006" key="3">
    <source>
        <dbReference type="Google" id="ProtNLM"/>
    </source>
</evidence>
<dbReference type="GO" id="GO:0003677">
    <property type="term" value="F:DNA binding"/>
    <property type="evidence" value="ECO:0007669"/>
    <property type="project" value="InterPro"/>
</dbReference>
<dbReference type="EMBL" id="MFGM01000003">
    <property type="protein sequence ID" value="OGF38239.1"/>
    <property type="molecule type" value="Genomic_DNA"/>
</dbReference>
<evidence type="ECO:0000313" key="1">
    <source>
        <dbReference type="EMBL" id="OGF38239.1"/>
    </source>
</evidence>
<proteinExistence type="predicted"/>
<protein>
    <recommendedName>
        <fullName evidence="3">Nucleoid-associated protein, YbaB/EbfC family</fullName>
    </recommendedName>
</protein>
<organism evidence="1 2">
    <name type="scientific">Candidatus Falkowbacteria bacterium RIFOXYC2_FULL_48_21</name>
    <dbReference type="NCBI Taxonomy" id="1798005"/>
    <lineage>
        <taxon>Bacteria</taxon>
        <taxon>Candidatus Falkowiibacteriota</taxon>
    </lineage>
</organism>
<reference evidence="1 2" key="1">
    <citation type="journal article" date="2016" name="Nat. Commun.">
        <title>Thousands of microbial genomes shed light on interconnected biogeochemical processes in an aquifer system.</title>
        <authorList>
            <person name="Anantharaman K."/>
            <person name="Brown C.T."/>
            <person name="Hug L.A."/>
            <person name="Sharon I."/>
            <person name="Castelle C.J."/>
            <person name="Probst A.J."/>
            <person name="Thomas B.C."/>
            <person name="Singh A."/>
            <person name="Wilkins M.J."/>
            <person name="Karaoz U."/>
            <person name="Brodie E.L."/>
            <person name="Williams K.H."/>
            <person name="Hubbard S.S."/>
            <person name="Banfield J.F."/>
        </authorList>
    </citation>
    <scope>NUCLEOTIDE SEQUENCE [LARGE SCALE GENOMIC DNA]</scope>
</reference>